<evidence type="ECO:0000256" key="8">
    <source>
        <dbReference type="ARBA" id="ARBA00023200"/>
    </source>
</evidence>
<comment type="function">
    <text evidence="10">Peptidyl-prolyl cis/trans isomerase (PPIase) that acts as a key virulence factor by promoting host leukocyte transformation. Binds to and isomerizes specific phosphorylated Ser/Thr-Pro (pSer/Thr-Pro) motifs in a subset of proteins, resulting in conformational changes in the proteins. Promotes host leukocyte transformation by binding to phosphorylated host FBXW7, disrupting dimerization and promoting FBXW7 autoubiquitination and subsequent degradation. Degradation of host FBXW7, leads to stabilization of JUN, which promotes cell transformation.</text>
</comment>
<dbReference type="SUPFAM" id="SSF50891">
    <property type="entry name" value="Cyclophilin-like"/>
    <property type="match status" value="1"/>
</dbReference>
<dbReference type="EMBL" id="CAJNNW010012995">
    <property type="protein sequence ID" value="CAE8654940.1"/>
    <property type="molecule type" value="Genomic_DNA"/>
</dbReference>
<dbReference type="Proteomes" id="UP000654075">
    <property type="component" value="Unassembled WGS sequence"/>
</dbReference>
<dbReference type="PROSITE" id="PS50072">
    <property type="entry name" value="CSA_PPIASE_2"/>
    <property type="match status" value="1"/>
</dbReference>
<dbReference type="SUPFAM" id="SSF54534">
    <property type="entry name" value="FKBP-like"/>
    <property type="match status" value="1"/>
</dbReference>
<comment type="subcellular location">
    <subcellularLocation>
        <location evidence="3">Host cytoplasm</location>
    </subcellularLocation>
    <subcellularLocation>
        <location evidence="2">Host nucleus</location>
    </subcellularLocation>
</comment>
<evidence type="ECO:0000256" key="11">
    <source>
        <dbReference type="ARBA" id="ARBA00066165"/>
    </source>
</evidence>
<dbReference type="PANTHER" id="PTHR11071">
    <property type="entry name" value="PEPTIDYL-PROLYL CIS-TRANS ISOMERASE"/>
    <property type="match status" value="1"/>
</dbReference>
<proteinExistence type="predicted"/>
<evidence type="ECO:0000256" key="1">
    <source>
        <dbReference type="ARBA" id="ARBA00000971"/>
    </source>
</evidence>
<dbReference type="Gene3D" id="3.10.50.40">
    <property type="match status" value="1"/>
</dbReference>
<evidence type="ECO:0000256" key="12">
    <source>
        <dbReference type="PROSITE-ProRule" id="PRU00278"/>
    </source>
</evidence>
<dbReference type="FunFam" id="2.40.100.10:FF:000022">
    <property type="entry name" value="Peptidyl-prolyl cis-trans isomerase CYP95"/>
    <property type="match status" value="1"/>
</dbReference>
<comment type="catalytic activity">
    <reaction evidence="1">
        <text>[protein]-peptidylproline (omega=180) = [protein]-peptidylproline (omega=0)</text>
        <dbReference type="Rhea" id="RHEA:16237"/>
        <dbReference type="Rhea" id="RHEA-COMP:10747"/>
        <dbReference type="Rhea" id="RHEA-COMP:10748"/>
        <dbReference type="ChEBI" id="CHEBI:83833"/>
        <dbReference type="ChEBI" id="CHEBI:83834"/>
        <dbReference type="EC" id="5.2.1.8"/>
    </reaction>
</comment>
<reference evidence="15" key="1">
    <citation type="submission" date="2021-02" db="EMBL/GenBank/DDBJ databases">
        <authorList>
            <person name="Dougan E. K."/>
            <person name="Rhodes N."/>
            <person name="Thang M."/>
            <person name="Chan C."/>
        </authorList>
    </citation>
    <scope>NUCLEOTIDE SEQUENCE</scope>
</reference>
<dbReference type="Pfam" id="PF00160">
    <property type="entry name" value="Pro_isomerase"/>
    <property type="match status" value="1"/>
</dbReference>
<evidence type="ECO:0000256" key="6">
    <source>
        <dbReference type="ARBA" id="ARBA00023026"/>
    </source>
</evidence>
<keyword evidence="7 12" id="KW-0697">Rotamase</keyword>
<comment type="caution">
    <text evidence="15">The sequence shown here is derived from an EMBL/GenBank/DDBJ whole genome shotgun (WGS) entry which is preliminary data.</text>
</comment>
<dbReference type="EC" id="5.2.1.8" evidence="4"/>
<dbReference type="FunFam" id="3.10.50.40:FF:000010">
    <property type="entry name" value="Peptidyl-prolyl cis-trans isomerase Pin1"/>
    <property type="match status" value="1"/>
</dbReference>
<feature type="domain" description="PPIase cyclophilin-type" evidence="13">
    <location>
        <begin position="7"/>
        <end position="170"/>
    </location>
</feature>
<dbReference type="PROSITE" id="PS50198">
    <property type="entry name" value="PPIC_PPIASE_2"/>
    <property type="match status" value="1"/>
</dbReference>
<accession>A0A813H4A4</accession>
<dbReference type="InterPro" id="IPR002130">
    <property type="entry name" value="Cyclophilin-type_PPIase_dom"/>
</dbReference>
<dbReference type="PANTHER" id="PTHR11071:SF561">
    <property type="entry name" value="PEPTIDYL-PROLYL CIS-TRANS ISOMERASE D-RELATED"/>
    <property type="match status" value="1"/>
</dbReference>
<evidence type="ECO:0000256" key="4">
    <source>
        <dbReference type="ARBA" id="ARBA00013194"/>
    </source>
</evidence>
<evidence type="ECO:0000256" key="7">
    <source>
        <dbReference type="ARBA" id="ARBA00023110"/>
    </source>
</evidence>
<dbReference type="Pfam" id="PF00639">
    <property type="entry name" value="Rotamase"/>
    <property type="match status" value="1"/>
</dbReference>
<dbReference type="GO" id="GO:0006457">
    <property type="term" value="P:protein folding"/>
    <property type="evidence" value="ECO:0007669"/>
    <property type="project" value="TreeGrafter"/>
</dbReference>
<protein>
    <recommendedName>
        <fullName evidence="4">peptidylprolyl isomerase</fullName>
        <ecNumber evidence="4">5.2.1.8</ecNumber>
    </recommendedName>
</protein>
<dbReference type="OrthoDB" id="193499at2759"/>
<keyword evidence="8" id="KW-1035">Host cytoplasm</keyword>
<comment type="subunit">
    <text evidence="11">Interacts with host FBXW7; leading to FBXW7 autoubiquitination and subsequent degradation.</text>
</comment>
<dbReference type="AlphaFoldDB" id="A0A813H4A4"/>
<dbReference type="GO" id="GO:0030430">
    <property type="term" value="C:host cell cytoplasm"/>
    <property type="evidence" value="ECO:0007669"/>
    <property type="project" value="UniProtKB-SubCell"/>
</dbReference>
<evidence type="ECO:0000256" key="10">
    <source>
        <dbReference type="ARBA" id="ARBA00054022"/>
    </source>
</evidence>
<dbReference type="GO" id="GO:0016018">
    <property type="term" value="F:cyclosporin A binding"/>
    <property type="evidence" value="ECO:0007669"/>
    <property type="project" value="TreeGrafter"/>
</dbReference>
<evidence type="ECO:0000259" key="13">
    <source>
        <dbReference type="PROSITE" id="PS50072"/>
    </source>
</evidence>
<dbReference type="EMBL" id="CAJNNV010030454">
    <property type="protein sequence ID" value="CAE8632561.1"/>
    <property type="molecule type" value="Genomic_DNA"/>
</dbReference>
<evidence type="ECO:0000256" key="2">
    <source>
        <dbReference type="ARBA" id="ARBA00004147"/>
    </source>
</evidence>
<gene>
    <name evidence="15" type="ORF">PGLA1383_LOCUS48506</name>
    <name evidence="16" type="ORF">PGLA2088_LOCUS11307</name>
</gene>
<dbReference type="GO" id="GO:0005737">
    <property type="term" value="C:cytoplasm"/>
    <property type="evidence" value="ECO:0007669"/>
    <property type="project" value="TreeGrafter"/>
</dbReference>
<evidence type="ECO:0000313" key="17">
    <source>
        <dbReference type="Proteomes" id="UP000654075"/>
    </source>
</evidence>
<keyword evidence="6" id="KW-0843">Virulence</keyword>
<dbReference type="InterPro" id="IPR029000">
    <property type="entry name" value="Cyclophilin-like_dom_sf"/>
</dbReference>
<dbReference type="InterPro" id="IPR000297">
    <property type="entry name" value="PPIase_PpiC"/>
</dbReference>
<evidence type="ECO:0000313" key="16">
    <source>
        <dbReference type="EMBL" id="CAE8654940.1"/>
    </source>
</evidence>
<keyword evidence="17" id="KW-1185">Reference proteome</keyword>
<evidence type="ECO:0000256" key="5">
    <source>
        <dbReference type="ARBA" id="ARBA00022562"/>
    </source>
</evidence>
<evidence type="ECO:0000313" key="15">
    <source>
        <dbReference type="EMBL" id="CAE8632561.1"/>
    </source>
</evidence>
<feature type="domain" description="PpiC" evidence="14">
    <location>
        <begin position="186"/>
        <end position="306"/>
    </location>
</feature>
<dbReference type="Gene3D" id="2.40.100.10">
    <property type="entry name" value="Cyclophilin-like"/>
    <property type="match status" value="1"/>
</dbReference>
<keyword evidence="5" id="KW-1048">Host nucleus</keyword>
<dbReference type="GO" id="GO:0042025">
    <property type="term" value="C:host cell nucleus"/>
    <property type="evidence" value="ECO:0007669"/>
    <property type="project" value="UniProtKB-SubCell"/>
</dbReference>
<organism evidence="15 17">
    <name type="scientific">Polarella glacialis</name>
    <name type="common">Dinoflagellate</name>
    <dbReference type="NCBI Taxonomy" id="89957"/>
    <lineage>
        <taxon>Eukaryota</taxon>
        <taxon>Sar</taxon>
        <taxon>Alveolata</taxon>
        <taxon>Dinophyceae</taxon>
        <taxon>Suessiales</taxon>
        <taxon>Suessiaceae</taxon>
        <taxon>Polarella</taxon>
    </lineage>
</organism>
<name>A0A813H4A4_POLGL</name>
<evidence type="ECO:0000259" key="14">
    <source>
        <dbReference type="PROSITE" id="PS50198"/>
    </source>
</evidence>
<evidence type="ECO:0000256" key="3">
    <source>
        <dbReference type="ARBA" id="ARBA00004192"/>
    </source>
</evidence>
<dbReference type="InterPro" id="IPR046357">
    <property type="entry name" value="PPIase_dom_sf"/>
</dbReference>
<keyword evidence="9 12" id="KW-0413">Isomerase</keyword>
<evidence type="ECO:0000256" key="9">
    <source>
        <dbReference type="ARBA" id="ARBA00023235"/>
    </source>
</evidence>
<dbReference type="PRINTS" id="PR00153">
    <property type="entry name" value="CSAPPISMRASE"/>
</dbReference>
<dbReference type="Proteomes" id="UP000626109">
    <property type="component" value="Unassembled WGS sequence"/>
</dbReference>
<dbReference type="GO" id="GO:0003755">
    <property type="term" value="F:peptidyl-prolyl cis-trans isomerase activity"/>
    <property type="evidence" value="ECO:0007669"/>
    <property type="project" value="UniProtKB-KW"/>
</dbReference>
<sequence length="306" mass="33371">MANPQVFLEISIDGESAGRCVIELFADVVPKTAENFRCLCTGEKGRGESGKRLNYLGSKIHRIIPGFMCQGGDFTKGNGTGGESIYGFDFEDENFEMKHDGPGTLSMANSGPNSNGSQFFISTRATHHLDDKHVVFGKIISGYELVEQMEQCGSEDGEPAKKVLILDCGEVEQSGSASKRIKVNSSGVVHVLHILRKHCDVKKPTSWREETITCTKEQASSHLAGLQKELAGALRLRGLEAVKSKFKELASKHSDCKSARKGGDLGPFEKDMMQKPFEEASFSMQVGTLSNIVSTKNGEHLILRIA</sequence>